<protein>
    <recommendedName>
        <fullName evidence="4">AT1G17665-like protein</fullName>
    </recommendedName>
</protein>
<dbReference type="PANTHER" id="PTHR35991:SF1">
    <property type="entry name" value="CA-RESPONSIVE PROTEIN"/>
    <property type="match status" value="1"/>
</dbReference>
<dbReference type="Proteomes" id="UP001172457">
    <property type="component" value="Chromosome 1"/>
</dbReference>
<dbReference type="EMBL" id="JARYMX010000001">
    <property type="protein sequence ID" value="KAJ9568424.1"/>
    <property type="molecule type" value="Genomic_DNA"/>
</dbReference>
<sequence>MEEFHDNHLVMLQFLFVISFVLFLFLLFCVYTRRRRRRWNSPAVMADGVSSSIDSSGCNGGIEFENVKSNNSDSDDSLLVENTRRRRRNSPAVMADGVRSIDSSDGIEFENLKSNNSDSDDSLLVDNTRRRRMLRQRWWNSPAVITDGVRSIDSGGCSGGIEFENLKLNNSDSDDLLLVEILPEFLKDDQAVDIGGELTEVVEEECGKRKRKKRGRKKRSDGDDLVKGEAVITDGLISGIGKEKGCEDLVCLYPFTSSSSATQRRIKQQYDQLVKSHESNGLTLLQVGQFVNCLIEARNELKHKSKVIHRKFTITKALLFKADRSSFDRLRQQIYKLELEQKRVEEDAFVYNWLQQQLKLSPAYKKMLEIGAYMESKPKSIESIEDYDSDISFEELLAREKKDTFWQKKGRPRSGSG</sequence>
<evidence type="ECO:0000313" key="3">
    <source>
        <dbReference type="Proteomes" id="UP001172457"/>
    </source>
</evidence>
<evidence type="ECO:0008006" key="4">
    <source>
        <dbReference type="Google" id="ProtNLM"/>
    </source>
</evidence>
<gene>
    <name evidence="2" type="ORF">OSB04_004390</name>
</gene>
<name>A0AA38TWX8_9ASTR</name>
<keyword evidence="1" id="KW-0472">Membrane</keyword>
<accession>A0AA38TWX8</accession>
<keyword evidence="1" id="KW-1133">Transmembrane helix</keyword>
<keyword evidence="1" id="KW-0812">Transmembrane</keyword>
<reference evidence="2" key="1">
    <citation type="submission" date="2023-03" db="EMBL/GenBank/DDBJ databases">
        <title>Chromosome-scale reference genome and RAD-based genetic map of yellow starthistle (Centaurea solstitialis) reveal putative structural variation and QTLs associated with invader traits.</title>
        <authorList>
            <person name="Reatini B."/>
            <person name="Cang F.A."/>
            <person name="Jiang Q."/>
            <person name="Mckibben M.T.W."/>
            <person name="Barker M.S."/>
            <person name="Rieseberg L.H."/>
            <person name="Dlugosch K.M."/>
        </authorList>
    </citation>
    <scope>NUCLEOTIDE SEQUENCE</scope>
    <source>
        <strain evidence="2">CAN-66</strain>
        <tissue evidence="2">Leaf</tissue>
    </source>
</reference>
<evidence type="ECO:0000256" key="1">
    <source>
        <dbReference type="SAM" id="Phobius"/>
    </source>
</evidence>
<keyword evidence="3" id="KW-1185">Reference proteome</keyword>
<comment type="caution">
    <text evidence="2">The sequence shown here is derived from an EMBL/GenBank/DDBJ whole genome shotgun (WGS) entry which is preliminary data.</text>
</comment>
<proteinExistence type="predicted"/>
<feature type="transmembrane region" description="Helical" evidence="1">
    <location>
        <begin position="12"/>
        <end position="31"/>
    </location>
</feature>
<organism evidence="2 3">
    <name type="scientific">Centaurea solstitialis</name>
    <name type="common">yellow star-thistle</name>
    <dbReference type="NCBI Taxonomy" id="347529"/>
    <lineage>
        <taxon>Eukaryota</taxon>
        <taxon>Viridiplantae</taxon>
        <taxon>Streptophyta</taxon>
        <taxon>Embryophyta</taxon>
        <taxon>Tracheophyta</taxon>
        <taxon>Spermatophyta</taxon>
        <taxon>Magnoliopsida</taxon>
        <taxon>eudicotyledons</taxon>
        <taxon>Gunneridae</taxon>
        <taxon>Pentapetalae</taxon>
        <taxon>asterids</taxon>
        <taxon>campanulids</taxon>
        <taxon>Asterales</taxon>
        <taxon>Asteraceae</taxon>
        <taxon>Carduoideae</taxon>
        <taxon>Cardueae</taxon>
        <taxon>Centaureinae</taxon>
        <taxon>Centaurea</taxon>
    </lineage>
</organism>
<dbReference type="AlphaFoldDB" id="A0AA38TWX8"/>
<evidence type="ECO:0000313" key="2">
    <source>
        <dbReference type="EMBL" id="KAJ9568424.1"/>
    </source>
</evidence>
<dbReference type="PANTHER" id="PTHR35991">
    <property type="entry name" value="CA-RESPONSIVE PROTEIN"/>
    <property type="match status" value="1"/>
</dbReference>